<organism evidence="2 3">
    <name type="scientific">Xylaria flabelliformis</name>
    <dbReference type="NCBI Taxonomy" id="2512241"/>
    <lineage>
        <taxon>Eukaryota</taxon>
        <taxon>Fungi</taxon>
        <taxon>Dikarya</taxon>
        <taxon>Ascomycota</taxon>
        <taxon>Pezizomycotina</taxon>
        <taxon>Sordariomycetes</taxon>
        <taxon>Xylariomycetidae</taxon>
        <taxon>Xylariales</taxon>
        <taxon>Xylariaceae</taxon>
        <taxon>Xylaria</taxon>
    </lineage>
</organism>
<reference evidence="3" key="1">
    <citation type="submission" date="2019-06" db="EMBL/GenBank/DDBJ databases">
        <title>Draft genome sequence of the griseofulvin-producing fungus Xylaria cubensis strain G536.</title>
        <authorList>
            <person name="Mead M.E."/>
            <person name="Raja H.A."/>
            <person name="Steenwyk J.L."/>
            <person name="Knowles S.L."/>
            <person name="Oberlies N.H."/>
            <person name="Rokas A."/>
        </authorList>
    </citation>
    <scope>NUCLEOTIDE SEQUENCE [LARGE SCALE GENOMIC DNA]</scope>
    <source>
        <strain evidence="3">G536</strain>
    </source>
</reference>
<feature type="region of interest" description="Disordered" evidence="1">
    <location>
        <begin position="1"/>
        <end position="40"/>
    </location>
</feature>
<keyword evidence="3" id="KW-1185">Reference proteome</keyword>
<evidence type="ECO:0000256" key="1">
    <source>
        <dbReference type="SAM" id="MobiDB-lite"/>
    </source>
</evidence>
<accession>A0A553HKA8</accession>
<feature type="compositionally biased region" description="Polar residues" evidence="1">
    <location>
        <begin position="146"/>
        <end position="156"/>
    </location>
</feature>
<dbReference type="PANTHER" id="PTHR38166:SF1">
    <property type="entry name" value="C2H2-TYPE DOMAIN-CONTAINING PROTEIN"/>
    <property type="match status" value="1"/>
</dbReference>
<feature type="compositionally biased region" description="Basic and acidic residues" evidence="1">
    <location>
        <begin position="189"/>
        <end position="206"/>
    </location>
</feature>
<dbReference type="OrthoDB" id="4738706at2759"/>
<evidence type="ECO:0008006" key="4">
    <source>
        <dbReference type="Google" id="ProtNLM"/>
    </source>
</evidence>
<dbReference type="Proteomes" id="UP000319160">
    <property type="component" value="Unassembled WGS sequence"/>
</dbReference>
<evidence type="ECO:0000313" key="3">
    <source>
        <dbReference type="Proteomes" id="UP000319160"/>
    </source>
</evidence>
<name>A0A553HKA8_9PEZI</name>
<dbReference type="EMBL" id="VFLP01000090">
    <property type="protein sequence ID" value="TRX88380.1"/>
    <property type="molecule type" value="Genomic_DNA"/>
</dbReference>
<feature type="region of interest" description="Disordered" evidence="1">
    <location>
        <begin position="278"/>
        <end position="306"/>
    </location>
</feature>
<sequence>MVKRLASGKNEVSAHVSSRTEGASAVVAQDSAHGGGPRQRVDVCEDSLTQAYVGRDWEQSSDCGLARNNDSMEQTRVAVAAKRSRSDREDRGEDRTLTAEEYIAHRKEIAVERVMSGFQRWLDKRLAIISYTIEASEASDDPGTGAHTTGSQSQDTGGKKSGGASGRPKRQLSDNNDPDDLSGGGDDNGQDRGGNKRAKTETDPEELKFACPFHKHNPKTHKKELCMKGGWKSIHRLKEHLYRVHLLPKHNCPRCNLCFENDKELQVHLRADEPCKKSNVAPEEGIDQDTERKLRERKRHNSGQTETQRWNDIYLLLFPGADRNAIPSPYPDYDETATRYKNLERYKRVESRIKRELPRLVKQRVERKFEKVEADMLHDINDIIRNCLADFFRNNMSQDEASLSNTPQTTSRATTPVLTSVEEPHPLSSFDTTFEPQIGVDYLLDDPDLGISGGLGLFDFNPLCIDSGGDGYGVDKVSSDSGYVSTSTFTVFQ</sequence>
<feature type="region of interest" description="Disordered" evidence="1">
    <location>
        <begin position="137"/>
        <end position="206"/>
    </location>
</feature>
<proteinExistence type="predicted"/>
<gene>
    <name evidence="2" type="ORF">FHL15_010756</name>
</gene>
<dbReference type="PANTHER" id="PTHR38166">
    <property type="entry name" value="C2H2-TYPE DOMAIN-CONTAINING PROTEIN-RELATED"/>
    <property type="match status" value="1"/>
</dbReference>
<dbReference type="AlphaFoldDB" id="A0A553HKA8"/>
<comment type="caution">
    <text evidence="2">The sequence shown here is derived from an EMBL/GenBank/DDBJ whole genome shotgun (WGS) entry which is preliminary data.</text>
</comment>
<evidence type="ECO:0000313" key="2">
    <source>
        <dbReference type="EMBL" id="TRX88380.1"/>
    </source>
</evidence>
<dbReference type="STRING" id="2512241.A0A553HKA8"/>
<protein>
    <recommendedName>
        <fullName evidence="4">C2H2-type domain-containing protein</fullName>
    </recommendedName>
</protein>